<dbReference type="RefSeq" id="WP_159454329.1">
    <property type="nucleotide sequence ID" value="NZ_FUZZ01000002.1"/>
</dbReference>
<dbReference type="AlphaFoldDB" id="A0A1T5P053"/>
<reference evidence="1 2" key="1">
    <citation type="submission" date="2017-02" db="EMBL/GenBank/DDBJ databases">
        <authorList>
            <person name="Peterson S.W."/>
        </authorList>
    </citation>
    <scope>NUCLEOTIDE SEQUENCE [LARGE SCALE GENOMIC DNA]</scope>
    <source>
        <strain evidence="1 2">DSM 18108</strain>
    </source>
</reference>
<dbReference type="STRING" id="393003.SAMN05660461_3273"/>
<accession>A0A1T5P053</accession>
<keyword evidence="2" id="KW-1185">Reference proteome</keyword>
<dbReference type="InterPro" id="IPR032593">
    <property type="entry name" value="DUF4907"/>
</dbReference>
<dbReference type="Proteomes" id="UP000190166">
    <property type="component" value="Unassembled WGS sequence"/>
</dbReference>
<dbReference type="Pfam" id="PF16250">
    <property type="entry name" value="DUF4907"/>
    <property type="match status" value="1"/>
</dbReference>
<protein>
    <recommendedName>
        <fullName evidence="3">DUF4907 domain-containing protein</fullName>
    </recommendedName>
</protein>
<evidence type="ECO:0000313" key="2">
    <source>
        <dbReference type="Proteomes" id="UP000190166"/>
    </source>
</evidence>
<gene>
    <name evidence="1" type="ORF">SAMN05660461_3273</name>
</gene>
<sequence length="115" mass="12682">MTKRNIIIVAGIAVIVLAFVVGKSYRQTTPGPGSDMVPVVVVPFEINNGWGYRVNVDGHTYIYQDVIPAIPGNHVFRSREEAMRVGQVVATKLTQHKIPSVSRQELIAMQIPEAQ</sequence>
<organism evidence="1 2">
    <name type="scientific">Chitinophaga ginsengisegetis</name>
    <dbReference type="NCBI Taxonomy" id="393003"/>
    <lineage>
        <taxon>Bacteria</taxon>
        <taxon>Pseudomonadati</taxon>
        <taxon>Bacteroidota</taxon>
        <taxon>Chitinophagia</taxon>
        <taxon>Chitinophagales</taxon>
        <taxon>Chitinophagaceae</taxon>
        <taxon>Chitinophaga</taxon>
    </lineage>
</organism>
<evidence type="ECO:0000313" key="1">
    <source>
        <dbReference type="EMBL" id="SKD06017.1"/>
    </source>
</evidence>
<evidence type="ECO:0008006" key="3">
    <source>
        <dbReference type="Google" id="ProtNLM"/>
    </source>
</evidence>
<proteinExistence type="predicted"/>
<dbReference type="EMBL" id="FUZZ01000002">
    <property type="protein sequence ID" value="SKD06017.1"/>
    <property type="molecule type" value="Genomic_DNA"/>
</dbReference>
<name>A0A1T5P053_9BACT</name>